<evidence type="ECO:0000313" key="4">
    <source>
        <dbReference type="EMBL" id="KYO50463.1"/>
    </source>
</evidence>
<reference evidence="4 5" key="1">
    <citation type="submission" date="2015-12" db="EMBL/GenBank/DDBJ databases">
        <title>Genome sequence of Tistrella mobilis MCCC 1A02139.</title>
        <authorList>
            <person name="Lu L."/>
            <person name="Lai Q."/>
            <person name="Shao Z."/>
            <person name="Qian P."/>
        </authorList>
    </citation>
    <scope>NUCLEOTIDE SEQUENCE [LARGE SCALE GENOMIC DNA]</scope>
    <source>
        <strain evidence="4 5">MCCC 1A02139</strain>
    </source>
</reference>
<protein>
    <recommendedName>
        <fullName evidence="3">Sulfotransferase domain-containing protein</fullName>
    </recommendedName>
</protein>
<keyword evidence="2" id="KW-0808">Transferase</keyword>
<sequence>MASFPAGAVWLASYPKSGNTWMRVLLANLMAGGAAPVDINALPDDYAVTSRRQFAEHMLIDADLLTPDELERLRPAFNAAVFQPLEGPAFCKTHDPFFGRDGAGRARVPVLGTAARAAVYLIRDPRDVAISFAHHMGADIDEAIRRMGDGSAVMGSAAQLSHHLGDWAGHVESWARQDLVPVAVIRYEDLRRDTHGCFAALLNRLGVVATAAEIDRAVAHSSLKALQGQERLAGFRERLPGQGRFFRSGRVEGWRDVLSTAQIRAIEDQCAATMIRWGYALAG</sequence>
<dbReference type="PANTHER" id="PTHR11783">
    <property type="entry name" value="SULFOTRANSFERASE SULT"/>
    <property type="match status" value="1"/>
</dbReference>
<dbReference type="EMBL" id="LPZR01000197">
    <property type="protein sequence ID" value="KYO50463.1"/>
    <property type="molecule type" value="Genomic_DNA"/>
</dbReference>
<organism evidence="4 5">
    <name type="scientific">Tistrella mobilis</name>
    <dbReference type="NCBI Taxonomy" id="171437"/>
    <lineage>
        <taxon>Bacteria</taxon>
        <taxon>Pseudomonadati</taxon>
        <taxon>Pseudomonadota</taxon>
        <taxon>Alphaproteobacteria</taxon>
        <taxon>Geminicoccales</taxon>
        <taxon>Geminicoccaceae</taxon>
        <taxon>Tistrella</taxon>
    </lineage>
</organism>
<proteinExistence type="inferred from homology"/>
<comment type="similarity">
    <text evidence="1">Belongs to the sulfotransferase 1 family.</text>
</comment>
<gene>
    <name evidence="4" type="ORF">AUP44_12620</name>
</gene>
<dbReference type="GO" id="GO:0008146">
    <property type="term" value="F:sulfotransferase activity"/>
    <property type="evidence" value="ECO:0007669"/>
    <property type="project" value="InterPro"/>
</dbReference>
<comment type="caution">
    <text evidence="4">The sequence shown here is derived from an EMBL/GenBank/DDBJ whole genome shotgun (WGS) entry which is preliminary data.</text>
</comment>
<evidence type="ECO:0000313" key="5">
    <source>
        <dbReference type="Proteomes" id="UP000075787"/>
    </source>
</evidence>
<dbReference type="InterPro" id="IPR027417">
    <property type="entry name" value="P-loop_NTPase"/>
</dbReference>
<dbReference type="InterPro" id="IPR000863">
    <property type="entry name" value="Sulfotransferase_dom"/>
</dbReference>
<evidence type="ECO:0000259" key="3">
    <source>
        <dbReference type="Pfam" id="PF00685"/>
    </source>
</evidence>
<dbReference type="SUPFAM" id="SSF52540">
    <property type="entry name" value="P-loop containing nucleoside triphosphate hydrolases"/>
    <property type="match status" value="1"/>
</dbReference>
<dbReference type="AlphaFoldDB" id="A0A162K4E4"/>
<feature type="domain" description="Sulfotransferase" evidence="3">
    <location>
        <begin position="9"/>
        <end position="277"/>
    </location>
</feature>
<name>A0A162K4E4_9PROT</name>
<evidence type="ECO:0000256" key="2">
    <source>
        <dbReference type="ARBA" id="ARBA00022679"/>
    </source>
</evidence>
<accession>A0A162K4E4</accession>
<dbReference type="OrthoDB" id="9804504at2"/>
<dbReference type="RefSeq" id="WP_062767918.1">
    <property type="nucleotide sequence ID" value="NZ_CP121045.1"/>
</dbReference>
<dbReference type="Pfam" id="PF00685">
    <property type="entry name" value="Sulfotransfer_1"/>
    <property type="match status" value="1"/>
</dbReference>
<evidence type="ECO:0000256" key="1">
    <source>
        <dbReference type="ARBA" id="ARBA00005771"/>
    </source>
</evidence>
<dbReference type="Gene3D" id="3.40.50.300">
    <property type="entry name" value="P-loop containing nucleotide triphosphate hydrolases"/>
    <property type="match status" value="1"/>
</dbReference>
<dbReference type="GeneID" id="97243089"/>
<dbReference type="Proteomes" id="UP000075787">
    <property type="component" value="Unassembled WGS sequence"/>
</dbReference>